<accession>A0A0G3BLB9</accession>
<dbReference type="Proteomes" id="UP000035352">
    <property type="component" value="Chromosome"/>
</dbReference>
<keyword evidence="1" id="KW-1133">Transmembrane helix</keyword>
<reference evidence="2 3" key="1">
    <citation type="submission" date="2015-05" db="EMBL/GenBank/DDBJ databases">
        <authorList>
            <person name="Tang B."/>
            <person name="Yu Y."/>
        </authorList>
    </citation>
    <scope>NUCLEOTIDE SEQUENCE [LARGE SCALE GENOMIC DNA]</scope>
    <source>
        <strain evidence="2 3">DSM 7029</strain>
    </source>
</reference>
<feature type="transmembrane region" description="Helical" evidence="1">
    <location>
        <begin position="6"/>
        <end position="28"/>
    </location>
</feature>
<proteinExistence type="predicted"/>
<protein>
    <submittedName>
        <fullName evidence="2">Uncharacterized protein</fullName>
    </submittedName>
</protein>
<dbReference type="STRING" id="413882.AAW51_3521"/>
<keyword evidence="1" id="KW-0812">Transmembrane</keyword>
<dbReference type="KEGG" id="pbh:AAW51_3521"/>
<organism evidence="2 3">
    <name type="scientific">Caldimonas brevitalea</name>
    <dbReference type="NCBI Taxonomy" id="413882"/>
    <lineage>
        <taxon>Bacteria</taxon>
        <taxon>Pseudomonadati</taxon>
        <taxon>Pseudomonadota</taxon>
        <taxon>Betaproteobacteria</taxon>
        <taxon>Burkholderiales</taxon>
        <taxon>Sphaerotilaceae</taxon>
        <taxon>Caldimonas</taxon>
    </lineage>
</organism>
<dbReference type="AlphaFoldDB" id="A0A0G3BLB9"/>
<evidence type="ECO:0000313" key="2">
    <source>
        <dbReference type="EMBL" id="AKJ30212.1"/>
    </source>
</evidence>
<name>A0A0G3BLB9_9BURK</name>
<gene>
    <name evidence="2" type="ORF">AAW51_3521</name>
</gene>
<sequence length="266" mass="29642">MHEGMWLALGVVGAWLWFHLIVAIVVAVQVMRLRLASPYPEAEAASPLPAMTPDQAATVAELQQLGFEVVQEGRQRVGVHLFPALFFRHRTEPAFAGLTFAASPACGYPTTFYSFDADGRLLATLNRYDWLRPLLMHGLDVHDPYADSIAGQWEAHRGRLTQARHVEPAEACDRVRQAWTLAFEHDRQNGRLVGQGNVLHPSVGAALRAGWQWIRVKRKLARPYRCAATTASHAGAFLAIAMSRWRPTNENVPPSTNSRPPCCFCR</sequence>
<evidence type="ECO:0000313" key="3">
    <source>
        <dbReference type="Proteomes" id="UP000035352"/>
    </source>
</evidence>
<dbReference type="EMBL" id="CP011371">
    <property type="protein sequence ID" value="AKJ30212.1"/>
    <property type="molecule type" value="Genomic_DNA"/>
</dbReference>
<evidence type="ECO:0000256" key="1">
    <source>
        <dbReference type="SAM" id="Phobius"/>
    </source>
</evidence>
<keyword evidence="3" id="KW-1185">Reference proteome</keyword>
<keyword evidence="1" id="KW-0472">Membrane</keyword>